<protein>
    <submittedName>
        <fullName evidence="5">Uncharacterized protein LOC105261636</fullName>
    </submittedName>
</protein>
<keyword evidence="4" id="KW-1185">Reference proteome</keyword>
<keyword evidence="2" id="KW-0472">Membrane</keyword>
<feature type="compositionally biased region" description="Low complexity" evidence="1">
    <location>
        <begin position="346"/>
        <end position="362"/>
    </location>
</feature>
<feature type="region of interest" description="Disordered" evidence="1">
    <location>
        <begin position="302"/>
        <end position="391"/>
    </location>
</feature>
<dbReference type="Proteomes" id="UP001652621">
    <property type="component" value="Unplaced"/>
</dbReference>
<dbReference type="GeneID" id="105261636"/>
<reference evidence="5" key="2">
    <citation type="submission" date="2025-04" db="UniProtKB">
        <authorList>
            <consortium name="RefSeq"/>
        </authorList>
    </citation>
    <scope>IDENTIFICATION</scope>
    <source>
        <strain evidence="5">Aabys</strain>
    </source>
</reference>
<evidence type="ECO:0000313" key="3">
    <source>
        <dbReference type="EnsemblMetazoa" id="MDOA016572-PA"/>
    </source>
</evidence>
<gene>
    <name evidence="3" type="primary">105261636</name>
    <name evidence="5" type="synonym">LOC105261636</name>
</gene>
<dbReference type="OrthoDB" id="8054520at2759"/>
<organism evidence="3">
    <name type="scientific">Musca domestica</name>
    <name type="common">House fly</name>
    <dbReference type="NCBI Taxonomy" id="7370"/>
    <lineage>
        <taxon>Eukaryota</taxon>
        <taxon>Metazoa</taxon>
        <taxon>Ecdysozoa</taxon>
        <taxon>Arthropoda</taxon>
        <taxon>Hexapoda</taxon>
        <taxon>Insecta</taxon>
        <taxon>Pterygota</taxon>
        <taxon>Neoptera</taxon>
        <taxon>Endopterygota</taxon>
        <taxon>Diptera</taxon>
        <taxon>Brachycera</taxon>
        <taxon>Muscomorpha</taxon>
        <taxon>Muscoidea</taxon>
        <taxon>Muscidae</taxon>
        <taxon>Musca</taxon>
    </lineage>
</organism>
<dbReference type="VEuPathDB" id="VectorBase:MDOMA2_018890"/>
<proteinExistence type="predicted"/>
<dbReference type="VEuPathDB" id="VectorBase:MDOA016572"/>
<reference evidence="3" key="1">
    <citation type="submission" date="2020-05" db="UniProtKB">
        <authorList>
            <consortium name="EnsemblMetazoa"/>
        </authorList>
    </citation>
    <scope>IDENTIFICATION</scope>
    <source>
        <strain evidence="3">Aabys</strain>
    </source>
</reference>
<dbReference type="KEGG" id="mde:105261636"/>
<keyword evidence="2" id="KW-1133">Transmembrane helix</keyword>
<evidence type="ECO:0000313" key="5">
    <source>
        <dbReference type="RefSeq" id="XP_011291285.1"/>
    </source>
</evidence>
<keyword evidence="2" id="KW-0812">Transmembrane</keyword>
<dbReference type="RefSeq" id="XP_011291285.1">
    <property type="nucleotide sequence ID" value="XM_011292983.2"/>
</dbReference>
<dbReference type="AlphaFoldDB" id="A0A1I8NKE5"/>
<dbReference type="EnsemblMetazoa" id="MDOA016572-RA">
    <property type="protein sequence ID" value="MDOA016572-PA"/>
    <property type="gene ID" value="MDOA016572"/>
</dbReference>
<accession>A0A1I8NKE5</accession>
<evidence type="ECO:0000256" key="2">
    <source>
        <dbReference type="SAM" id="Phobius"/>
    </source>
</evidence>
<evidence type="ECO:0000256" key="1">
    <source>
        <dbReference type="SAM" id="MobiDB-lite"/>
    </source>
</evidence>
<sequence length="391" mass="43937">MIITEFINSSDPSTFMEKFCRSIHPDLDLGTTCINWFRQATTKCSTLMANVKDPTKHLWASLMDFIFPERQTGLISKQIPLTMHPHHLTLDDCQSLFNDIVEDYVRRAPRYSEETKTVVRLWQILYSMVGIMFLLSLLLFVKYLHGRGRRPLKIAAKAEECSHPTKCLQAAARRSLNLAKCENRHLRVLPLVQPAELITPDGAPVLAIKLKSKYDLIGSKKILGTMEADSRLYSALKNDERALKECKIQTIAKALEIIGNTTRKLHLLICFEDDAIFEEEILEKTKVEELIPQKSKIPVIPSKIKSPTSLRRKASPKTSGVENLGKSSPRFGGNVNRKPVDSIGDSGSPRSSFISKRSSVMSTASSPSHSPRKAIAVQKNRKTSQNTSPRK</sequence>
<feature type="transmembrane region" description="Helical" evidence="2">
    <location>
        <begin position="124"/>
        <end position="144"/>
    </location>
</feature>
<evidence type="ECO:0000313" key="4">
    <source>
        <dbReference type="Proteomes" id="UP001652621"/>
    </source>
</evidence>
<name>A0A1I8NKE5_MUSDO</name>